<evidence type="ECO:0000313" key="1">
    <source>
        <dbReference type="EMBL" id="MDS0280655.1"/>
    </source>
</evidence>
<dbReference type="Proteomes" id="UP001268864">
    <property type="component" value="Unassembled WGS sequence"/>
</dbReference>
<reference evidence="1 2" key="1">
    <citation type="submission" date="2022-06" db="EMBL/GenBank/DDBJ databases">
        <title>Halomicroarcula sp. a new haloarchaeum isolate from saline soil.</title>
        <authorList>
            <person name="Strakova D."/>
            <person name="Galisteo C."/>
            <person name="Sanchez-Porro C."/>
            <person name="Ventosa A."/>
        </authorList>
    </citation>
    <scope>NUCLEOTIDE SEQUENCE [LARGE SCALE GENOMIC DNA]</scope>
    <source>
        <strain evidence="1 2">S3CR25-11</strain>
    </source>
</reference>
<dbReference type="EMBL" id="JAMQOS010000001">
    <property type="protein sequence ID" value="MDS0280655.1"/>
    <property type="molecule type" value="Genomic_DNA"/>
</dbReference>
<evidence type="ECO:0000313" key="2">
    <source>
        <dbReference type="Proteomes" id="UP001268864"/>
    </source>
</evidence>
<sequence length="144" mass="15800">MGQRTLVVVPRPDGGFDCRYAHWGVTTDPFSGSRPLGRDWSGTAVCAELDAGYDRLLVAAARPRWYCVCWLDPTLTDPDDVVLARTDDPDRLRERWTEAKSRAVDAVARGTAPDAARAALLLGLARRADACHRADDASFLRDDG</sequence>
<proteinExistence type="predicted"/>
<keyword evidence="2" id="KW-1185">Reference proteome</keyword>
<protein>
    <submittedName>
        <fullName evidence="1">Uncharacterized protein</fullName>
    </submittedName>
</protein>
<name>A0ABU2FIR0_9EURY</name>
<comment type="caution">
    <text evidence="1">The sequence shown here is derived from an EMBL/GenBank/DDBJ whole genome shotgun (WGS) entry which is preliminary data.</text>
</comment>
<accession>A0ABU2FIR0</accession>
<dbReference type="RefSeq" id="WP_310898501.1">
    <property type="nucleotide sequence ID" value="NZ_JAMQOS010000001.1"/>
</dbReference>
<organism evidence="1 2">
    <name type="scientific">Haloarcula onubensis</name>
    <dbReference type="NCBI Taxonomy" id="2950539"/>
    <lineage>
        <taxon>Archaea</taxon>
        <taxon>Methanobacteriati</taxon>
        <taxon>Methanobacteriota</taxon>
        <taxon>Stenosarchaea group</taxon>
        <taxon>Halobacteria</taxon>
        <taxon>Halobacteriales</taxon>
        <taxon>Haloarculaceae</taxon>
        <taxon>Haloarcula</taxon>
    </lineage>
</organism>
<gene>
    <name evidence="1" type="ORF">NDI86_00880</name>
</gene>